<dbReference type="NCBIfam" id="TIGR00121">
    <property type="entry name" value="birA_ligase"/>
    <property type="match status" value="1"/>
</dbReference>
<dbReference type="AlphaFoldDB" id="A0AAW1TRW8"/>
<dbReference type="PROSITE" id="PS51733">
    <property type="entry name" value="BPL_LPL_CATALYTIC"/>
    <property type="match status" value="1"/>
</dbReference>
<sequence length="473" mass="53110">MMHHIFCYQASPAKKQFSKDSVESNHSNGSSPVAPRTPSVAEIQHNGKNYILQVQVLGTEETWQTPSLLIANVKNSSGRAIFSQVHLEIDPLQYEDDESKFTALKDSNRARIEILTDILSNRLDIDCTKTLDEISYTPAYFLGRHDLKMEMINECKEIVDNTLNCEKISLIFCGKNVDPGSASSNRLPVMLYSCPSTFSTVEYYSTLKTDIIGRLVIYADILTSSQHLLSTTIKHGLVVIPRQQSAAVGRSNNVWLSPVGSACFSLQLHVPLSSPLGRMLSIVQQLVIVSIVEAIKKIPGYEKLNLGIKWPNDIYINKAVKIGGLIVSSSIGNRIAVLNIGCGINLSNTEPTISLNDYIEQYNKTMNTDLQKLSHEKYFALVFNEIEDLYDIVQNDNLDHFYDLYYKHWIHMYDKIKVESDDGQTQNATILGIDDFGFLKVRMENGELEVVHPDGNTFDMVKGLVAPKPFHKK</sequence>
<dbReference type="PANTHER" id="PTHR12835:SF5">
    <property type="entry name" value="BIOTIN--PROTEIN LIGASE"/>
    <property type="match status" value="1"/>
</dbReference>
<evidence type="ECO:0000256" key="2">
    <source>
        <dbReference type="ARBA" id="ARBA00022598"/>
    </source>
</evidence>
<comment type="similarity">
    <text evidence="1">Belongs to the biotin--protein ligase family.</text>
</comment>
<feature type="domain" description="BPL/LPL catalytic" evidence="4">
    <location>
        <begin position="192"/>
        <end position="394"/>
    </location>
</feature>
<dbReference type="GO" id="GO:0005737">
    <property type="term" value="C:cytoplasm"/>
    <property type="evidence" value="ECO:0007669"/>
    <property type="project" value="TreeGrafter"/>
</dbReference>
<dbReference type="EMBL" id="JARQZJ010000031">
    <property type="protein sequence ID" value="KAK9874227.1"/>
    <property type="molecule type" value="Genomic_DNA"/>
</dbReference>
<dbReference type="GO" id="GO:0004077">
    <property type="term" value="F:biotin--[biotin carboxyl-carrier protein] ligase activity"/>
    <property type="evidence" value="ECO:0007669"/>
    <property type="project" value="InterPro"/>
</dbReference>
<feature type="region of interest" description="Disordered" evidence="3">
    <location>
        <begin position="17"/>
        <end position="37"/>
    </location>
</feature>
<keyword evidence="6" id="KW-1185">Reference proteome</keyword>
<dbReference type="Pfam" id="PF02237">
    <property type="entry name" value="BPL_C"/>
    <property type="match status" value="1"/>
</dbReference>
<dbReference type="Gene3D" id="3.30.930.10">
    <property type="entry name" value="Bira Bifunctional Protein, Domain 2"/>
    <property type="match status" value="1"/>
</dbReference>
<dbReference type="PANTHER" id="PTHR12835">
    <property type="entry name" value="BIOTIN PROTEIN LIGASE"/>
    <property type="match status" value="1"/>
</dbReference>
<evidence type="ECO:0000313" key="5">
    <source>
        <dbReference type="EMBL" id="KAK9874227.1"/>
    </source>
</evidence>
<protein>
    <recommendedName>
        <fullName evidence="4">BPL/LPL catalytic domain-containing protein</fullName>
    </recommendedName>
</protein>
<proteinExistence type="inferred from homology"/>
<name>A0AAW1TRW8_9CUCU</name>
<dbReference type="InterPro" id="IPR004143">
    <property type="entry name" value="BPL_LPL_catalytic"/>
</dbReference>
<organism evidence="5 6">
    <name type="scientific">Henosepilachna vigintioctopunctata</name>
    <dbReference type="NCBI Taxonomy" id="420089"/>
    <lineage>
        <taxon>Eukaryota</taxon>
        <taxon>Metazoa</taxon>
        <taxon>Ecdysozoa</taxon>
        <taxon>Arthropoda</taxon>
        <taxon>Hexapoda</taxon>
        <taxon>Insecta</taxon>
        <taxon>Pterygota</taxon>
        <taxon>Neoptera</taxon>
        <taxon>Endopterygota</taxon>
        <taxon>Coleoptera</taxon>
        <taxon>Polyphaga</taxon>
        <taxon>Cucujiformia</taxon>
        <taxon>Coccinelloidea</taxon>
        <taxon>Coccinellidae</taxon>
        <taxon>Epilachninae</taxon>
        <taxon>Epilachnini</taxon>
        <taxon>Henosepilachna</taxon>
    </lineage>
</organism>
<evidence type="ECO:0000313" key="6">
    <source>
        <dbReference type="Proteomes" id="UP001431783"/>
    </source>
</evidence>
<accession>A0AAW1TRW8</accession>
<reference evidence="5 6" key="1">
    <citation type="submission" date="2023-03" db="EMBL/GenBank/DDBJ databases">
        <title>Genome insight into feeding habits of ladybird beetles.</title>
        <authorList>
            <person name="Li H.-S."/>
            <person name="Huang Y.-H."/>
            <person name="Pang H."/>
        </authorList>
    </citation>
    <scope>NUCLEOTIDE SEQUENCE [LARGE SCALE GENOMIC DNA]</scope>
    <source>
        <strain evidence="5">SYSU_2023b</strain>
        <tissue evidence="5">Whole body</tissue>
    </source>
</reference>
<evidence type="ECO:0000256" key="1">
    <source>
        <dbReference type="ARBA" id="ARBA00009934"/>
    </source>
</evidence>
<gene>
    <name evidence="5" type="ORF">WA026_002579</name>
</gene>
<keyword evidence="2" id="KW-0436">Ligase</keyword>
<comment type="caution">
    <text evidence="5">The sequence shown here is derived from an EMBL/GenBank/DDBJ whole genome shotgun (WGS) entry which is preliminary data.</text>
</comment>
<dbReference type="Proteomes" id="UP001431783">
    <property type="component" value="Unassembled WGS sequence"/>
</dbReference>
<evidence type="ECO:0000256" key="3">
    <source>
        <dbReference type="SAM" id="MobiDB-lite"/>
    </source>
</evidence>
<dbReference type="InterPro" id="IPR004408">
    <property type="entry name" value="Biotin_CoA_COase_ligase"/>
</dbReference>
<dbReference type="SUPFAM" id="SSF55681">
    <property type="entry name" value="Class II aaRS and biotin synthetases"/>
    <property type="match status" value="1"/>
</dbReference>
<dbReference type="Pfam" id="PF03099">
    <property type="entry name" value="BPL_LplA_LipB"/>
    <property type="match status" value="1"/>
</dbReference>
<dbReference type="InterPro" id="IPR045864">
    <property type="entry name" value="aa-tRNA-synth_II/BPL/LPL"/>
</dbReference>
<dbReference type="InterPro" id="IPR003142">
    <property type="entry name" value="BPL_C"/>
</dbReference>
<evidence type="ECO:0000259" key="4">
    <source>
        <dbReference type="PROSITE" id="PS51733"/>
    </source>
</evidence>